<evidence type="ECO:0000313" key="1">
    <source>
        <dbReference type="EMBL" id="PYE88446.1"/>
    </source>
</evidence>
<proteinExistence type="predicted"/>
<gene>
    <name evidence="1" type="ORF">C7477_10789</name>
</gene>
<dbReference type="AlphaFoldDB" id="A0A318T5R1"/>
<evidence type="ECO:0000313" key="2">
    <source>
        <dbReference type="Proteomes" id="UP000247454"/>
    </source>
</evidence>
<reference evidence="1 2" key="1">
    <citation type="submission" date="2018-06" db="EMBL/GenBank/DDBJ databases">
        <title>Genomic Encyclopedia of Type Strains, Phase III (KMG-III): the genomes of soil and plant-associated and newly described type strains.</title>
        <authorList>
            <person name="Whitman W."/>
        </authorList>
    </citation>
    <scope>NUCLEOTIDE SEQUENCE [LARGE SCALE GENOMIC DNA]</scope>
    <source>
        <strain evidence="1 2">ORS 1419</strain>
    </source>
</reference>
<dbReference type="EMBL" id="QJTF01000007">
    <property type="protein sequence ID" value="PYE88446.1"/>
    <property type="molecule type" value="Genomic_DNA"/>
</dbReference>
<protein>
    <submittedName>
        <fullName evidence="1">Uncharacterized protein</fullName>
    </submittedName>
</protein>
<accession>A0A318T5R1</accession>
<keyword evidence="2" id="KW-1185">Reference proteome</keyword>
<comment type="caution">
    <text evidence="1">The sequence shown here is derived from an EMBL/GenBank/DDBJ whole genome shotgun (WGS) entry which is preliminary data.</text>
</comment>
<name>A0A318T5R1_9HYPH</name>
<organism evidence="1 2">
    <name type="scientific">Phyllobacterium leguminum</name>
    <dbReference type="NCBI Taxonomy" id="314237"/>
    <lineage>
        <taxon>Bacteria</taxon>
        <taxon>Pseudomonadati</taxon>
        <taxon>Pseudomonadota</taxon>
        <taxon>Alphaproteobacteria</taxon>
        <taxon>Hyphomicrobiales</taxon>
        <taxon>Phyllobacteriaceae</taxon>
        <taxon>Phyllobacterium</taxon>
    </lineage>
</organism>
<dbReference type="Proteomes" id="UP000247454">
    <property type="component" value="Unassembled WGS sequence"/>
</dbReference>
<sequence length="32" mass="3790">MMWYPIPPITITLQIRKTRTGWTVTVRIIFVG</sequence>